<reference evidence="2 3" key="1">
    <citation type="submission" date="2020-04" db="EMBL/GenBank/DDBJ databases">
        <title>Perkinsus chesapeaki whole genome sequence.</title>
        <authorList>
            <person name="Bogema D.R."/>
        </authorList>
    </citation>
    <scope>NUCLEOTIDE SEQUENCE [LARGE SCALE GENOMIC DNA]</scope>
    <source>
        <strain evidence="2">ATCC PRA-425</strain>
    </source>
</reference>
<feature type="chain" id="PRO_5029691517" evidence="1">
    <location>
        <begin position="19"/>
        <end position="115"/>
    </location>
</feature>
<sequence length="115" mass="12632">MPVLQIIFFVTTFSCAATQLVFHEHWHPFVRPQLASESPCYVKPTGTCDAEGHGCSSDCSGGRACPPYPQKSPKCMELGTVSTCGIQCSSDKDCPEKAYCQNFGESYPSMCMYKQ</sequence>
<keyword evidence="3" id="KW-1185">Reference proteome</keyword>
<keyword evidence="1" id="KW-0732">Signal</keyword>
<proteinExistence type="predicted"/>
<gene>
    <name evidence="2" type="ORF">FOL47_010732</name>
</gene>
<evidence type="ECO:0000313" key="3">
    <source>
        <dbReference type="Proteomes" id="UP000591131"/>
    </source>
</evidence>
<name>A0A7J6L1J0_PERCH</name>
<dbReference type="Proteomes" id="UP000591131">
    <property type="component" value="Unassembled WGS sequence"/>
</dbReference>
<evidence type="ECO:0000313" key="2">
    <source>
        <dbReference type="EMBL" id="KAF4653042.1"/>
    </source>
</evidence>
<dbReference type="EMBL" id="JAAPAO010000859">
    <property type="protein sequence ID" value="KAF4653042.1"/>
    <property type="molecule type" value="Genomic_DNA"/>
</dbReference>
<protein>
    <submittedName>
        <fullName evidence="2">Uncharacterized protein</fullName>
    </submittedName>
</protein>
<organism evidence="2 3">
    <name type="scientific">Perkinsus chesapeaki</name>
    <name type="common">Clam parasite</name>
    <name type="synonym">Perkinsus andrewsi</name>
    <dbReference type="NCBI Taxonomy" id="330153"/>
    <lineage>
        <taxon>Eukaryota</taxon>
        <taxon>Sar</taxon>
        <taxon>Alveolata</taxon>
        <taxon>Perkinsozoa</taxon>
        <taxon>Perkinsea</taxon>
        <taxon>Perkinsida</taxon>
        <taxon>Perkinsidae</taxon>
        <taxon>Perkinsus</taxon>
    </lineage>
</organism>
<feature type="signal peptide" evidence="1">
    <location>
        <begin position="1"/>
        <end position="18"/>
    </location>
</feature>
<dbReference type="AlphaFoldDB" id="A0A7J6L1J0"/>
<comment type="caution">
    <text evidence="2">The sequence shown here is derived from an EMBL/GenBank/DDBJ whole genome shotgun (WGS) entry which is preliminary data.</text>
</comment>
<evidence type="ECO:0000256" key="1">
    <source>
        <dbReference type="SAM" id="SignalP"/>
    </source>
</evidence>
<accession>A0A7J6L1J0</accession>